<dbReference type="PANTHER" id="PTHR13947:SF37">
    <property type="entry name" value="LD18367P"/>
    <property type="match status" value="1"/>
</dbReference>
<keyword evidence="4" id="KW-1185">Reference proteome</keyword>
<name>A0A4Q2RVU6_9ACTN</name>
<organism evidence="3 4">
    <name type="scientific">Nocardioides glacieisoli</name>
    <dbReference type="NCBI Taxonomy" id="1168730"/>
    <lineage>
        <taxon>Bacteria</taxon>
        <taxon>Bacillati</taxon>
        <taxon>Actinomycetota</taxon>
        <taxon>Actinomycetes</taxon>
        <taxon>Propionibacteriales</taxon>
        <taxon>Nocardioidaceae</taxon>
        <taxon>Nocardioides</taxon>
    </lineage>
</organism>
<dbReference type="GO" id="GO:0008080">
    <property type="term" value="F:N-acetyltransferase activity"/>
    <property type="evidence" value="ECO:0007669"/>
    <property type="project" value="InterPro"/>
</dbReference>
<dbReference type="PANTHER" id="PTHR13947">
    <property type="entry name" value="GNAT FAMILY N-ACETYLTRANSFERASE"/>
    <property type="match status" value="1"/>
</dbReference>
<dbReference type="CDD" id="cd04301">
    <property type="entry name" value="NAT_SF"/>
    <property type="match status" value="1"/>
</dbReference>
<evidence type="ECO:0000313" key="3">
    <source>
        <dbReference type="EMBL" id="RYB91613.1"/>
    </source>
</evidence>
<dbReference type="AlphaFoldDB" id="A0A4Q2RVU6"/>
<dbReference type="OrthoDB" id="572496at2"/>
<dbReference type="InterPro" id="IPR000182">
    <property type="entry name" value="GNAT_dom"/>
</dbReference>
<reference evidence="3 4" key="1">
    <citation type="submission" date="2019-01" db="EMBL/GenBank/DDBJ databases">
        <title>Novel species of Nocardioides.</title>
        <authorList>
            <person name="Liu Q."/>
            <person name="Xin Y.-H."/>
        </authorList>
    </citation>
    <scope>NUCLEOTIDE SEQUENCE [LARGE SCALE GENOMIC DNA]</scope>
    <source>
        <strain evidence="3 4">HLT3-15</strain>
    </source>
</reference>
<feature type="domain" description="N-acetyltransferase" evidence="2">
    <location>
        <begin position="1"/>
        <end position="135"/>
    </location>
</feature>
<dbReference type="Proteomes" id="UP000291838">
    <property type="component" value="Unassembled WGS sequence"/>
</dbReference>
<sequence>MAQVAVAAYSPYLERMDGARPGPLDADYAAAVTDTEAWVVERDGEVVAFLLLVAEDDALLLDNVAVLPSHHGTGIGRALLTLAEGRARAHELDRIRLFTHVTMVENQRLYERLGYVETHRGGEGGLVRVFYEKVL</sequence>
<dbReference type="SUPFAM" id="SSF55729">
    <property type="entry name" value="Acyl-CoA N-acyltransferases (Nat)"/>
    <property type="match status" value="1"/>
</dbReference>
<protein>
    <submittedName>
        <fullName evidence="3">GNAT family N-acetyltransferase</fullName>
    </submittedName>
</protein>
<dbReference type="InterPro" id="IPR016181">
    <property type="entry name" value="Acyl_CoA_acyltransferase"/>
</dbReference>
<dbReference type="PROSITE" id="PS51186">
    <property type="entry name" value="GNAT"/>
    <property type="match status" value="1"/>
</dbReference>
<proteinExistence type="predicted"/>
<gene>
    <name evidence="3" type="ORF">EUA06_09540</name>
</gene>
<comment type="caution">
    <text evidence="3">The sequence shown here is derived from an EMBL/GenBank/DDBJ whole genome shotgun (WGS) entry which is preliminary data.</text>
</comment>
<evidence type="ECO:0000256" key="1">
    <source>
        <dbReference type="ARBA" id="ARBA00022679"/>
    </source>
</evidence>
<accession>A0A4Q2RVU6</accession>
<evidence type="ECO:0000259" key="2">
    <source>
        <dbReference type="PROSITE" id="PS51186"/>
    </source>
</evidence>
<keyword evidence="1 3" id="KW-0808">Transferase</keyword>
<dbReference type="Gene3D" id="3.40.630.30">
    <property type="match status" value="1"/>
</dbReference>
<evidence type="ECO:0000313" key="4">
    <source>
        <dbReference type="Proteomes" id="UP000291838"/>
    </source>
</evidence>
<dbReference type="Pfam" id="PF00583">
    <property type="entry name" value="Acetyltransf_1"/>
    <property type="match status" value="1"/>
</dbReference>
<dbReference type="InterPro" id="IPR050769">
    <property type="entry name" value="NAT_camello-type"/>
</dbReference>
<dbReference type="EMBL" id="SDWS01000003">
    <property type="protein sequence ID" value="RYB91613.1"/>
    <property type="molecule type" value="Genomic_DNA"/>
</dbReference>